<dbReference type="AlphaFoldDB" id="A0A4R2NHW9"/>
<protein>
    <recommendedName>
        <fullName evidence="3">RocC</fullName>
    </recommendedName>
</protein>
<dbReference type="InterPro" id="IPR015001">
    <property type="entry name" value="DUF1850"/>
</dbReference>
<name>A0A4R2NHW9_9BACL</name>
<dbReference type="Proteomes" id="UP000295416">
    <property type="component" value="Unassembled WGS sequence"/>
</dbReference>
<dbReference type="EMBL" id="SLXK01000048">
    <property type="protein sequence ID" value="TCP20868.1"/>
    <property type="molecule type" value="Genomic_DNA"/>
</dbReference>
<evidence type="ECO:0008006" key="3">
    <source>
        <dbReference type="Google" id="ProtNLM"/>
    </source>
</evidence>
<sequence length="169" mass="19624">MVVIGLLILAVLILITPFNKSLVFEYQDTGKILAFYPIKNTNHFSIRYIHSIHLTPVQEFYTIKGKHIVQTKLTYENFAIGMPSHAQGNETFTQKGKTYILSNMNRSFPYVDLRVGQVVSNHTLIISHHQYPIHAFTGKGMWVRIRVHKINLWEMMKGVNILERQDNKK</sequence>
<proteinExistence type="predicted"/>
<evidence type="ECO:0000313" key="1">
    <source>
        <dbReference type="EMBL" id="TCP20868.1"/>
    </source>
</evidence>
<keyword evidence="2" id="KW-1185">Reference proteome</keyword>
<organism evidence="1 2">
    <name type="scientific">Scopulibacillus darangshiensis</name>
    <dbReference type="NCBI Taxonomy" id="442528"/>
    <lineage>
        <taxon>Bacteria</taxon>
        <taxon>Bacillati</taxon>
        <taxon>Bacillota</taxon>
        <taxon>Bacilli</taxon>
        <taxon>Bacillales</taxon>
        <taxon>Sporolactobacillaceae</taxon>
        <taxon>Scopulibacillus</taxon>
    </lineage>
</organism>
<dbReference type="Pfam" id="PF08905">
    <property type="entry name" value="DUF1850"/>
    <property type="match status" value="1"/>
</dbReference>
<comment type="caution">
    <text evidence="1">The sequence shown here is derived from an EMBL/GenBank/DDBJ whole genome shotgun (WGS) entry which is preliminary data.</text>
</comment>
<accession>A0A4R2NHW9</accession>
<gene>
    <name evidence="1" type="ORF">EV207_14817</name>
</gene>
<reference evidence="1 2" key="1">
    <citation type="submission" date="2019-03" db="EMBL/GenBank/DDBJ databases">
        <title>Genomic Encyclopedia of Type Strains, Phase IV (KMG-IV): sequencing the most valuable type-strain genomes for metagenomic binning, comparative biology and taxonomic classification.</title>
        <authorList>
            <person name="Goeker M."/>
        </authorList>
    </citation>
    <scope>NUCLEOTIDE SEQUENCE [LARGE SCALE GENOMIC DNA]</scope>
    <source>
        <strain evidence="1 2">DSM 19377</strain>
    </source>
</reference>
<evidence type="ECO:0000313" key="2">
    <source>
        <dbReference type="Proteomes" id="UP000295416"/>
    </source>
</evidence>